<dbReference type="InterPro" id="IPR017850">
    <property type="entry name" value="Alkaline_phosphatase_core_sf"/>
</dbReference>
<dbReference type="InterPro" id="IPR026263">
    <property type="entry name" value="Alkaline_phosphatase_prok"/>
</dbReference>
<feature type="signal peptide" evidence="5">
    <location>
        <begin position="1"/>
        <end position="21"/>
    </location>
</feature>
<organism evidence="6 7">
    <name type="scientific">Pendulispora albinea</name>
    <dbReference type="NCBI Taxonomy" id="2741071"/>
    <lineage>
        <taxon>Bacteria</taxon>
        <taxon>Pseudomonadati</taxon>
        <taxon>Myxococcota</taxon>
        <taxon>Myxococcia</taxon>
        <taxon>Myxococcales</taxon>
        <taxon>Sorangiineae</taxon>
        <taxon>Pendulisporaceae</taxon>
        <taxon>Pendulispora</taxon>
    </lineage>
</organism>
<evidence type="ECO:0000256" key="2">
    <source>
        <dbReference type="ARBA" id="ARBA00022723"/>
    </source>
</evidence>
<dbReference type="RefSeq" id="WP_394826023.1">
    <property type="nucleotide sequence ID" value="NZ_CP089984.1"/>
</dbReference>
<evidence type="ECO:0000256" key="5">
    <source>
        <dbReference type="SAM" id="SignalP"/>
    </source>
</evidence>
<feature type="chain" id="PRO_5045624501" evidence="5">
    <location>
        <begin position="22"/>
        <end position="600"/>
    </location>
</feature>
<evidence type="ECO:0000256" key="3">
    <source>
        <dbReference type="ARBA" id="ARBA00022729"/>
    </source>
</evidence>
<dbReference type="PROSITE" id="PS51257">
    <property type="entry name" value="PROKAR_LIPOPROTEIN"/>
    <property type="match status" value="1"/>
</dbReference>
<keyword evidence="3 5" id="KW-0732">Signal</keyword>
<evidence type="ECO:0000313" key="6">
    <source>
        <dbReference type="EMBL" id="WXB16399.1"/>
    </source>
</evidence>
<sequence length="600" mass="62945">MGRPSRWTFTLAQFLTPAALAFTCGCGGGAANRPPADTEVRAATPNDAGATPSAPASARRVVVSIVVDQFAAWIASERLPLLPESGGFARLRREGTWVKQLRYAHAVTDTAPGHSALYTGATPRESGIFSNETADASGARISILTDASSRIVAGDGPGKSPSSSSARLKVDTVADAFRAARPDALIVSVSLKDRGAIFGGGRRPTASLWYDAGSDRMVTSSAFAETFPEWAKKWTSREAMSAIRASRWEPLDAEWIRAHAASPDAQPGEGNPPGFGAVFPHDPSQAKPPAMGIRLSPQTDQALIRLGLTALDAENARGRDTLLAVSFSTPDYVGHVFGPDSWEAWDELRRLDGALAQFFKELDTRFGPDGYAVVLAADHGTAPLPELKAEARPWCRAGAGPDPWERPCKGGERLLSDDLARELGAAAQKALGEGGWILGVADPYVVLTDKGRALIASTAAAEKARAAKLSEVIRKTLLAHPGVLSVRGKAEGIAAAGKGGDDELIANSISDDAGDYFIATRPGSFFDPLYTPGFGSSHGTTNLYDRTVPLLVRAPKRVPAGAVQTAPVPFGAFAHTLADLLGVPAPPAARNAPTLAEKAP</sequence>
<keyword evidence="7" id="KW-1185">Reference proteome</keyword>
<keyword evidence="2" id="KW-0479">Metal-binding</keyword>
<accession>A0ABZ2LZN2</accession>
<dbReference type="PIRSF" id="PIRSF031924">
    <property type="entry name" value="Pi-irrepressible_AP"/>
    <property type="match status" value="1"/>
</dbReference>
<reference evidence="6 7" key="1">
    <citation type="submission" date="2021-12" db="EMBL/GenBank/DDBJ databases">
        <title>Discovery of the Pendulisporaceae a myxobacterial family with distinct sporulation behavior and unique specialized metabolism.</title>
        <authorList>
            <person name="Garcia R."/>
            <person name="Popoff A."/>
            <person name="Bader C.D."/>
            <person name="Loehr J."/>
            <person name="Walesch S."/>
            <person name="Walt C."/>
            <person name="Boldt J."/>
            <person name="Bunk B."/>
            <person name="Haeckl F.J.F.P.J."/>
            <person name="Gunesch A.P."/>
            <person name="Birkelbach J."/>
            <person name="Nuebel U."/>
            <person name="Pietschmann T."/>
            <person name="Bach T."/>
            <person name="Mueller R."/>
        </authorList>
    </citation>
    <scope>NUCLEOTIDE SEQUENCE [LARGE SCALE GENOMIC DNA]</scope>
    <source>
        <strain evidence="6 7">MSr11954</strain>
    </source>
</reference>
<dbReference type="SUPFAM" id="SSF53649">
    <property type="entry name" value="Alkaline phosphatase-like"/>
    <property type="match status" value="1"/>
</dbReference>
<dbReference type="Gene3D" id="3.30.1360.150">
    <property type="match status" value="1"/>
</dbReference>
<dbReference type="EMBL" id="CP089984">
    <property type="protein sequence ID" value="WXB16399.1"/>
    <property type="molecule type" value="Genomic_DNA"/>
</dbReference>
<dbReference type="PANTHER" id="PTHR10151:SF120">
    <property type="entry name" value="BIS(5'-ADENOSYL)-TRIPHOSPHATASE"/>
    <property type="match status" value="1"/>
</dbReference>
<protein>
    <submittedName>
        <fullName evidence="6">Alkaline phosphatase family protein</fullName>
    </submittedName>
</protein>
<dbReference type="Gene3D" id="3.40.720.10">
    <property type="entry name" value="Alkaline Phosphatase, subunit A"/>
    <property type="match status" value="1"/>
</dbReference>
<name>A0ABZ2LZN2_9BACT</name>
<dbReference type="PANTHER" id="PTHR10151">
    <property type="entry name" value="ECTONUCLEOTIDE PYROPHOSPHATASE/PHOSPHODIESTERASE"/>
    <property type="match status" value="1"/>
</dbReference>
<keyword evidence="1" id="KW-0597">Phosphoprotein</keyword>
<dbReference type="InterPro" id="IPR002591">
    <property type="entry name" value="Phosphodiest/P_Trfase"/>
</dbReference>
<evidence type="ECO:0000313" key="7">
    <source>
        <dbReference type="Proteomes" id="UP001370348"/>
    </source>
</evidence>
<evidence type="ECO:0000256" key="4">
    <source>
        <dbReference type="SAM" id="MobiDB-lite"/>
    </source>
</evidence>
<proteinExistence type="predicted"/>
<dbReference type="Pfam" id="PF01663">
    <property type="entry name" value="Phosphodiest"/>
    <property type="match status" value="1"/>
</dbReference>
<dbReference type="Proteomes" id="UP001370348">
    <property type="component" value="Chromosome"/>
</dbReference>
<gene>
    <name evidence="6" type="ORF">LZC94_03765</name>
</gene>
<feature type="region of interest" description="Disordered" evidence="4">
    <location>
        <begin position="33"/>
        <end position="54"/>
    </location>
</feature>
<evidence type="ECO:0000256" key="1">
    <source>
        <dbReference type="ARBA" id="ARBA00022553"/>
    </source>
</evidence>